<dbReference type="EMBL" id="CAVMJV010000041">
    <property type="protein sequence ID" value="CAK5080255.1"/>
    <property type="molecule type" value="Genomic_DNA"/>
</dbReference>
<accession>A0ACB0ZMV2</accession>
<name>A0ACB0ZMV2_MELEN</name>
<protein>
    <submittedName>
        <fullName evidence="1">Uncharacterized protein</fullName>
    </submittedName>
</protein>
<gene>
    <name evidence="1" type="ORF">MENTE1834_LOCUS27414</name>
</gene>
<organism evidence="1 2">
    <name type="scientific">Meloidogyne enterolobii</name>
    <name type="common">Root-knot nematode worm</name>
    <name type="synonym">Meloidogyne mayaguensis</name>
    <dbReference type="NCBI Taxonomy" id="390850"/>
    <lineage>
        <taxon>Eukaryota</taxon>
        <taxon>Metazoa</taxon>
        <taxon>Ecdysozoa</taxon>
        <taxon>Nematoda</taxon>
        <taxon>Chromadorea</taxon>
        <taxon>Rhabditida</taxon>
        <taxon>Tylenchina</taxon>
        <taxon>Tylenchomorpha</taxon>
        <taxon>Tylenchoidea</taxon>
        <taxon>Meloidogynidae</taxon>
        <taxon>Meloidogyninae</taxon>
        <taxon>Meloidogyne</taxon>
    </lineage>
</organism>
<evidence type="ECO:0000313" key="2">
    <source>
        <dbReference type="Proteomes" id="UP001497535"/>
    </source>
</evidence>
<reference evidence="1" key="1">
    <citation type="submission" date="2023-11" db="EMBL/GenBank/DDBJ databases">
        <authorList>
            <person name="Poullet M."/>
        </authorList>
    </citation>
    <scope>NUCLEOTIDE SEQUENCE</scope>
    <source>
        <strain evidence="1">E1834</strain>
    </source>
</reference>
<proteinExistence type="predicted"/>
<comment type="caution">
    <text evidence="1">The sequence shown here is derived from an EMBL/GenBank/DDBJ whole genome shotgun (WGS) entry which is preliminary data.</text>
</comment>
<sequence length="1030" mass="111341">MKKEWIMSDEARLEKKQRIQENRERRAAAAAAVASVNAALGLGGQMGGSAAVFKHSTEMDQQELALTQQQTRKSIKQEQPLLSADSITTASFLQTQQQTQAAQRVEMLQVEALHTEQQQQQLVPQLTHQQEVPNTLVTDLPPNPLVGLQNPFTSPAAAPLLNTQTTGTEQVMAAAKVAAAAQVAAVQQVVNQAAAAVLLHHAHQQQQHLQQQLDDIPMEQQPQPEQQSQQQFNVADELPPPVVGVPVGSSTSIHTTVAGGGHVGDVQQPQAAPPPALAALVAAAAEEAAAMQQPQTLPLQRLQQHPSSLLVSAGLIPDTNNQSTSTMITTTNENSNTLPPAVAAALIQQQHSQQQQISGNPPNITTQQASAVTESIQQQIVASHQQQAAAAAAVAHHLQQQQQVQHVAQQQAAAQIVAAAQVQQMQQQIAQHQQQQLAALANVAAVHHHQQQQQQHLNQQSLNTNNAFLTSGSTTNAQNENVNQQLQQVANVFSTGTIQNNNQQPPNISSQIVTPAPSTGILPSCFIEVAAAHLASQPQQTPQQPSIPPPPNPNVLPQLIPQTTTQTGNILIQQPSSIMSIGTGGGQLNNNNNCTPPQQNTSSIQQQQTITSSISTNQSQSQNLLQCQQFPPQQPQQQQQPIHPQYLEMVSIPKDILLKLVEQRIESDKTQVQPPSKCLCHCHCGRYPNDVPIVDKVMTDLLEGSSKHLGGGDNNSTSSNNSTPRNSLQSQPVHFQSVTNGQISLQQTQQQNTLINQSITTGNFVETMDTSGASFSIASSLHQLSASDQEQLAELSKANEIWKTSATTSSNISLTAGGASGDLQFLMGHYTESDLRRLIGLAKSLDAFKRLDQHDQERLLKSCFGSFFVLRSVLSVEVNEFTVAILRQNGVPESTIRFYVDFPVEWRRNETINLLLGLILLFNVEVADLQSAISVTVENMKFQSLLKRLLYAFCDRDSVKAETVAAELLARVEHLKQLFPGGTPTHNSLGIGTCNNLAFAPQTIGQQQQIVSTSQLVECSNSSININTSS</sequence>
<dbReference type="Proteomes" id="UP001497535">
    <property type="component" value="Unassembled WGS sequence"/>
</dbReference>
<keyword evidence="2" id="KW-1185">Reference proteome</keyword>
<evidence type="ECO:0000313" key="1">
    <source>
        <dbReference type="EMBL" id="CAK5080255.1"/>
    </source>
</evidence>